<proteinExistence type="predicted"/>
<dbReference type="GeneID" id="9523945"/>
<accession>D4AMI1</accession>
<feature type="compositionally biased region" description="Polar residues" evidence="1">
    <location>
        <begin position="8"/>
        <end position="37"/>
    </location>
</feature>
<keyword evidence="3" id="KW-1185">Reference proteome</keyword>
<dbReference type="eggNOG" id="ENOG502R4KZ">
    <property type="taxonomic scope" value="Eukaryota"/>
</dbReference>
<gene>
    <name evidence="2" type="ORF">ARB_05434</name>
</gene>
<sequence>MSIVATASPGSQRMSSNTASYQFTPPHNPSVLPQSPRSPVRSPTFPLLYSNHAANSSVPSLYSPATVRYSFYPPTKHGRTSPQDQQPMQVFTNRLPDEVYECILSHLWSLHISSCTEGCLTCYMRDLYSLSLTDRAWEKAVRAANGYRYNKIHLHGSDSPGPLKKYKWKRGSRLKLLRRTLRERKALANMVFELRVPELDAPLMTGKQHLVLQEYRDLVASVVMVCPNLERLLGLSIPYNHEFDRLTHALSTRKKLKEHAWIIGPNAEVTERSQNKATEVLDQAQVYQFLSHHTSWSKLESMVLHSMDSKGILEHGVFIRMFNFLPALQNLSVSGFEADNFTDRTLLFLPALTSLRLEGLQGVTENGLARYVGRPEARGLKSLALIEQNISSLLILSKILASLGCLERFTIVQSSVVPSLPEGGMVFQPLLASATLKHLHWDVACPNGADALNQIDTVPFSKVLNTANTPNSHLAQSILHVGFPSLERLRAPLDIDPLGALQNVCRPSKNGLIMVPADRHNLPRSSHGSLPKRPLAMPAGNNLSSARIRSQALIDMAAKENDEGVKVIITDHSEDFLTPNVVIQPGYVSSEAILALNDGKAQTPALKILEFLIPACMGRVGISNKSNTTALTPRFTLQPDIPNSDADGGLISHKHLFAANQTSLFASCSSSSTHPAIPTVSQHSKRTNTSSSFSDEISSPSTTTTTTSSSSRFSVWGGSNARSNHSNSKSTSSNPPMPPKTPTSPTKGTSWPATGGNGDQPFWARDTCNGSWNQGHKYGKEWWSHAERERNIGGIKKPNTSAALLGVSDIFR</sequence>
<dbReference type="AlphaFoldDB" id="D4AMI1"/>
<dbReference type="EMBL" id="ABSU01000003">
    <property type="protein sequence ID" value="EFE35392.1"/>
    <property type="molecule type" value="Genomic_DNA"/>
</dbReference>
<evidence type="ECO:0000313" key="2">
    <source>
        <dbReference type="EMBL" id="EFE35392.1"/>
    </source>
</evidence>
<dbReference type="OMA" id="LKEHTWV"/>
<protein>
    <recommendedName>
        <fullName evidence="4">F-box domain-containing protein</fullName>
    </recommendedName>
</protein>
<evidence type="ECO:0000313" key="3">
    <source>
        <dbReference type="Proteomes" id="UP000008866"/>
    </source>
</evidence>
<feature type="region of interest" description="Disordered" evidence="1">
    <location>
        <begin position="1"/>
        <end position="39"/>
    </location>
</feature>
<dbReference type="Gene3D" id="3.80.10.10">
    <property type="entry name" value="Ribonuclease Inhibitor"/>
    <property type="match status" value="1"/>
</dbReference>
<feature type="compositionally biased region" description="Low complexity" evidence="1">
    <location>
        <begin position="743"/>
        <end position="752"/>
    </location>
</feature>
<organism evidence="2 3">
    <name type="scientific">Arthroderma benhamiae (strain ATCC MYA-4681 / CBS 112371)</name>
    <name type="common">Trichophyton mentagrophytes</name>
    <dbReference type="NCBI Taxonomy" id="663331"/>
    <lineage>
        <taxon>Eukaryota</taxon>
        <taxon>Fungi</taxon>
        <taxon>Dikarya</taxon>
        <taxon>Ascomycota</taxon>
        <taxon>Pezizomycotina</taxon>
        <taxon>Eurotiomycetes</taxon>
        <taxon>Eurotiomycetidae</taxon>
        <taxon>Onygenales</taxon>
        <taxon>Arthrodermataceae</taxon>
        <taxon>Trichophyton</taxon>
    </lineage>
</organism>
<dbReference type="RefSeq" id="XP_003016037.1">
    <property type="nucleotide sequence ID" value="XM_003015991.1"/>
</dbReference>
<feature type="compositionally biased region" description="Low complexity" evidence="1">
    <location>
        <begin position="723"/>
        <end position="734"/>
    </location>
</feature>
<dbReference type="InterPro" id="IPR032675">
    <property type="entry name" value="LRR_dom_sf"/>
</dbReference>
<evidence type="ECO:0000256" key="1">
    <source>
        <dbReference type="SAM" id="MobiDB-lite"/>
    </source>
</evidence>
<dbReference type="Proteomes" id="UP000008866">
    <property type="component" value="Unassembled WGS sequence"/>
</dbReference>
<feature type="compositionally biased region" description="Low complexity" evidence="1">
    <location>
        <begin position="687"/>
        <end position="711"/>
    </location>
</feature>
<evidence type="ECO:0008006" key="4">
    <source>
        <dbReference type="Google" id="ProtNLM"/>
    </source>
</evidence>
<name>D4AMI1_ARTBC</name>
<dbReference type="HOGENOM" id="CLU_008827_0_0_1"/>
<dbReference type="STRING" id="663331.D4AMI1"/>
<reference evidence="3" key="1">
    <citation type="journal article" date="2011" name="Genome Biol.">
        <title>Comparative and functional genomics provide insights into the pathogenicity of dermatophytic fungi.</title>
        <authorList>
            <person name="Burmester A."/>
            <person name="Shelest E."/>
            <person name="Gloeckner G."/>
            <person name="Heddergott C."/>
            <person name="Schindler S."/>
            <person name="Staib P."/>
            <person name="Heidel A."/>
            <person name="Felder M."/>
            <person name="Petzold A."/>
            <person name="Szafranski K."/>
            <person name="Feuermann M."/>
            <person name="Pedruzzi I."/>
            <person name="Priebe S."/>
            <person name="Groth M."/>
            <person name="Winkler R."/>
            <person name="Li W."/>
            <person name="Kniemeyer O."/>
            <person name="Schroeckh V."/>
            <person name="Hertweck C."/>
            <person name="Hube B."/>
            <person name="White T.C."/>
            <person name="Platzer M."/>
            <person name="Guthke R."/>
            <person name="Heitman J."/>
            <person name="Woestemeyer J."/>
            <person name="Zipfel P.F."/>
            <person name="Monod M."/>
            <person name="Brakhage A.A."/>
        </authorList>
    </citation>
    <scope>NUCLEOTIDE SEQUENCE [LARGE SCALE GENOMIC DNA]</scope>
    <source>
        <strain evidence="3">ATCC MYA-4681 / CBS 112371</strain>
    </source>
</reference>
<dbReference type="KEGG" id="abe:ARB_05434"/>
<comment type="caution">
    <text evidence="2">The sequence shown here is derived from an EMBL/GenBank/DDBJ whole genome shotgun (WGS) entry which is preliminary data.</text>
</comment>
<feature type="region of interest" description="Disordered" evidence="1">
    <location>
        <begin position="675"/>
        <end position="766"/>
    </location>
</feature>